<name>X1LKQ7_9ZZZZ</name>
<protein>
    <submittedName>
        <fullName evidence="1">Uncharacterized protein</fullName>
    </submittedName>
</protein>
<comment type="caution">
    <text evidence="1">The sequence shown here is derived from an EMBL/GenBank/DDBJ whole genome shotgun (WGS) entry which is preliminary data.</text>
</comment>
<dbReference type="EMBL" id="BARV01012665">
    <property type="protein sequence ID" value="GAI06431.1"/>
    <property type="molecule type" value="Genomic_DNA"/>
</dbReference>
<organism evidence="1">
    <name type="scientific">marine sediment metagenome</name>
    <dbReference type="NCBI Taxonomy" id="412755"/>
    <lineage>
        <taxon>unclassified sequences</taxon>
        <taxon>metagenomes</taxon>
        <taxon>ecological metagenomes</taxon>
    </lineage>
</organism>
<evidence type="ECO:0000313" key="1">
    <source>
        <dbReference type="EMBL" id="GAI06431.1"/>
    </source>
</evidence>
<sequence length="163" mass="18492">NKQQYRQWDSQLIEHILSIPEHGLKLSPEFIEQSIVSPDFIRAFCHLVGKADDRGILIRATSDGSLRVVSAGVPFESYLVFPGDGAADYNVANTKEFDLAYNVTDFFIETNPAQISFRNLQGDWLPDKVLPVGMHSIDFIHYGFKIRNRPLGAATKYEITIYR</sequence>
<proteinExistence type="predicted"/>
<gene>
    <name evidence="1" type="ORF">S06H3_23338</name>
</gene>
<reference evidence="1" key="1">
    <citation type="journal article" date="2014" name="Front. Microbiol.">
        <title>High frequency of phylogenetically diverse reductive dehalogenase-homologous genes in deep subseafloor sedimentary metagenomes.</title>
        <authorList>
            <person name="Kawai M."/>
            <person name="Futagami T."/>
            <person name="Toyoda A."/>
            <person name="Takaki Y."/>
            <person name="Nishi S."/>
            <person name="Hori S."/>
            <person name="Arai W."/>
            <person name="Tsubouchi T."/>
            <person name="Morono Y."/>
            <person name="Uchiyama I."/>
            <person name="Ito T."/>
            <person name="Fujiyama A."/>
            <person name="Inagaki F."/>
            <person name="Takami H."/>
        </authorList>
    </citation>
    <scope>NUCLEOTIDE SEQUENCE</scope>
    <source>
        <strain evidence="1">Expedition CK06-06</strain>
    </source>
</reference>
<dbReference type="AlphaFoldDB" id="X1LKQ7"/>
<accession>X1LKQ7</accession>
<feature type="non-terminal residue" evidence="1">
    <location>
        <position position="1"/>
    </location>
</feature>